<dbReference type="Proteomes" id="UP000005801">
    <property type="component" value="Unassembled WGS sequence"/>
</dbReference>
<dbReference type="EMBL" id="ABCS01000004">
    <property type="protein sequence ID" value="EDM81346.1"/>
    <property type="molecule type" value="Genomic_DNA"/>
</dbReference>
<reference evidence="1 2" key="1">
    <citation type="submission" date="2007-06" db="EMBL/GenBank/DDBJ databases">
        <authorList>
            <person name="Shimkets L."/>
            <person name="Ferriera S."/>
            <person name="Johnson J."/>
            <person name="Kravitz S."/>
            <person name="Beeson K."/>
            <person name="Sutton G."/>
            <person name="Rogers Y.-H."/>
            <person name="Friedman R."/>
            <person name="Frazier M."/>
            <person name="Venter J.C."/>
        </authorList>
    </citation>
    <scope>NUCLEOTIDE SEQUENCE [LARGE SCALE GENOMIC DNA]</scope>
    <source>
        <strain evidence="1 2">SIR-1</strain>
    </source>
</reference>
<comment type="caution">
    <text evidence="1">The sequence shown here is derived from an EMBL/GenBank/DDBJ whole genome shotgun (WGS) entry which is preliminary data.</text>
</comment>
<dbReference type="InterPro" id="IPR002347">
    <property type="entry name" value="SDR_fam"/>
</dbReference>
<dbReference type="InterPro" id="IPR036291">
    <property type="entry name" value="NAD(P)-bd_dom_sf"/>
</dbReference>
<dbReference type="Gene3D" id="3.40.50.720">
    <property type="entry name" value="NAD(P)-binding Rossmann-like Domain"/>
    <property type="match status" value="1"/>
</dbReference>
<dbReference type="InterPro" id="IPR052184">
    <property type="entry name" value="SDR_enzymes"/>
</dbReference>
<dbReference type="PANTHER" id="PTHR45458">
    <property type="entry name" value="SHORT-CHAIN DEHYDROGENASE/REDUCTASE SDR"/>
    <property type="match status" value="1"/>
</dbReference>
<protein>
    <submittedName>
        <fullName evidence="1">Short-chain dehydrogenase/reductase (SDR) superfamily protein</fullName>
    </submittedName>
</protein>
<dbReference type="eggNOG" id="COG1028">
    <property type="taxonomic scope" value="Bacteria"/>
</dbReference>
<dbReference type="STRING" id="391625.PPSIR1_40720"/>
<gene>
    <name evidence="1" type="ORF">PPSIR1_40720</name>
</gene>
<accession>A6FYS4</accession>
<dbReference type="RefSeq" id="WP_006969623.1">
    <property type="nucleotide sequence ID" value="NZ_ABCS01000004.1"/>
</dbReference>
<dbReference type="CDD" id="cd05325">
    <property type="entry name" value="carb_red_sniffer_like_SDR_c"/>
    <property type="match status" value="1"/>
</dbReference>
<sequence>MATILIVGANRGIGLELARLASARGDEVIAACRKPSAALEALGVRIEAGVEVDSSESVAALSDRLGELELDVLLHNAGILRRTTLGELDFDSIREQFEVNAMGPLRVVEGLLGHLREGSKVAIVTSRMGSLADNTSGGSYGYRMSKAAVNMAAVSLSHDLRGRGIAVGLLHPGWVKTDMTGGTGHIDAETSARGLLARVDGLNLERSGGFWHQDGSELPW</sequence>
<organism evidence="1 2">
    <name type="scientific">Plesiocystis pacifica SIR-1</name>
    <dbReference type="NCBI Taxonomy" id="391625"/>
    <lineage>
        <taxon>Bacteria</taxon>
        <taxon>Pseudomonadati</taxon>
        <taxon>Myxococcota</taxon>
        <taxon>Polyangia</taxon>
        <taxon>Nannocystales</taxon>
        <taxon>Nannocystaceae</taxon>
        <taxon>Plesiocystis</taxon>
    </lineage>
</organism>
<proteinExistence type="predicted"/>
<keyword evidence="2" id="KW-1185">Reference proteome</keyword>
<name>A6FYS4_9BACT</name>
<dbReference type="PRINTS" id="PR00081">
    <property type="entry name" value="GDHRDH"/>
</dbReference>
<evidence type="ECO:0000313" key="1">
    <source>
        <dbReference type="EMBL" id="EDM81346.1"/>
    </source>
</evidence>
<dbReference type="AlphaFoldDB" id="A6FYS4"/>
<dbReference type="PANTHER" id="PTHR45458:SF1">
    <property type="entry name" value="SHORT CHAIN DEHYDROGENASE"/>
    <property type="match status" value="1"/>
</dbReference>
<dbReference type="OrthoDB" id="5334159at2"/>
<dbReference type="Pfam" id="PF00106">
    <property type="entry name" value="adh_short"/>
    <property type="match status" value="1"/>
</dbReference>
<dbReference type="GO" id="GO:0016616">
    <property type="term" value="F:oxidoreductase activity, acting on the CH-OH group of donors, NAD or NADP as acceptor"/>
    <property type="evidence" value="ECO:0007669"/>
    <property type="project" value="TreeGrafter"/>
</dbReference>
<evidence type="ECO:0000313" key="2">
    <source>
        <dbReference type="Proteomes" id="UP000005801"/>
    </source>
</evidence>
<dbReference type="SUPFAM" id="SSF51735">
    <property type="entry name" value="NAD(P)-binding Rossmann-fold domains"/>
    <property type="match status" value="1"/>
</dbReference>